<feature type="transmembrane region" description="Helical" evidence="5">
    <location>
        <begin position="939"/>
        <end position="957"/>
    </location>
</feature>
<accession>U2RSG0</accession>
<sequence length="968" mass="105730">MIEKEFKHLLKSKKLLVSLSLVALVPILYAGTFLKSVWTPYDNTSNLKVAVVNTDKPIDFNGKRLEIGQSMVDKLKENKKINWQFVDKDTAEKELREGDYYMIVTIPENFSKNATTLSNENPEKMNIDFKTNFTKSKNGEKIMETVASNLTNTVKDQVVKTYSSTLYNKLSDIGVSLSKAANGSGQLNDGLSKLNDGGKRLGNGVDQLHDGSGQLAGGLSTLNGKKDELANGIDLLFNGDNKLHSGLLQYTNGILTLNEKLFSKKDNLNALINGGNSLADGISRYTGGIRQISDGLNAKQEDLTKLLTGGIELANGINTLADGVPKLSNGADQIANGLDLLNRKLPSDKELADNKAKLSSLTEKLQYLKISSRQLNSSISSKFEKLGNEITKLEKLIDKTNLKNNATTTTVKSADVSFSSLKQQLNSTSLTEEQKTAILNAAKSDVSNSQISTTTNTTINNNDDIKAELTQIMKSYQDLHKSLERLGKLGKEIDKVDVGNIKTQLLSLVDGYSNIKAGVNPLAVGSSKVKEGLSIMNQKTPRLTNGFNKYKTGVDETVTSLTSGKLANGIKELISKSPQLTSGFERYKNGVDETATSLTTGEMAQGVKRLADNTLALQKGSADLNSGLKKLKSKIPELSIGIQKLDDGGQRLYKGISDMKAKTPELLNGIQKLDDGGQRLHKGISDMKAKTPELLNGIQRLDDGGQRLHKGISDMKAKTPELLNGMQKAKEGSDRLTTGLENGATQLNTAHTGDKNSEMLANPIKTNIGDISNETSYGNALAPFFLVFGLLIGAVIFNILYPIYQKEAGISTPTWFISKLSIMVIFSLLEVVIEVISMKLFFDFKVEYFGMYFSGLLLSAIIFMIITHFFTFTFGKIGNIINISLVALQFVLTTPLFPPQMLPALYNGLIPFTPIYYADMSVRHAVLGGLTNNIYNNSMLVLTILGIVFLVLNYIFYTKKNRITQAAN</sequence>
<keyword evidence="7" id="KW-1185">Reference proteome</keyword>
<gene>
    <name evidence="6" type="ORF">HMPREF1983_01331</name>
</gene>
<evidence type="ECO:0000313" key="7">
    <source>
        <dbReference type="Proteomes" id="UP000016637"/>
    </source>
</evidence>
<evidence type="ECO:0000256" key="5">
    <source>
        <dbReference type="SAM" id="Phobius"/>
    </source>
</evidence>
<protein>
    <submittedName>
        <fullName evidence="6">YhgE/Pip domain protein</fullName>
    </submittedName>
</protein>
<feature type="transmembrane region" description="Helical" evidence="5">
    <location>
        <begin position="780"/>
        <end position="801"/>
    </location>
</feature>
<organism evidence="6 7">
    <name type="scientific">Gemella bergeri ATCC 700627</name>
    <dbReference type="NCBI Taxonomy" id="1321820"/>
    <lineage>
        <taxon>Bacteria</taxon>
        <taxon>Bacillati</taxon>
        <taxon>Bacillota</taxon>
        <taxon>Bacilli</taxon>
        <taxon>Bacillales</taxon>
        <taxon>Gemellaceae</taxon>
        <taxon>Gemella</taxon>
    </lineage>
</organism>
<keyword evidence="3 5" id="KW-1133">Transmembrane helix</keyword>
<dbReference type="eggNOG" id="COG1511">
    <property type="taxonomic scope" value="Bacteria"/>
</dbReference>
<dbReference type="InterPro" id="IPR023908">
    <property type="entry name" value="xxxLxxG_rpt"/>
</dbReference>
<dbReference type="InterPro" id="IPR017500">
    <property type="entry name" value="Phage_infect_YhgE_N"/>
</dbReference>
<dbReference type="GO" id="GO:0016020">
    <property type="term" value="C:membrane"/>
    <property type="evidence" value="ECO:0007669"/>
    <property type="project" value="UniProtKB-SubCell"/>
</dbReference>
<feature type="transmembrane region" description="Helical" evidence="5">
    <location>
        <begin position="822"/>
        <end position="842"/>
    </location>
</feature>
<comment type="caution">
    <text evidence="6">The sequence shown here is derived from an EMBL/GenBank/DDBJ whole genome shotgun (WGS) entry which is preliminary data.</text>
</comment>
<dbReference type="HOGENOM" id="CLU_004534_1_0_9"/>
<keyword evidence="2 5" id="KW-0812">Transmembrane</keyword>
<dbReference type="EMBL" id="AWVP01000089">
    <property type="protein sequence ID" value="ERK56458.1"/>
    <property type="molecule type" value="Genomic_DNA"/>
</dbReference>
<dbReference type="InterPro" id="IPR051328">
    <property type="entry name" value="T7SS_ABC-Transporter"/>
</dbReference>
<name>U2RSG0_9BACL</name>
<evidence type="ECO:0000313" key="6">
    <source>
        <dbReference type="EMBL" id="ERK56458.1"/>
    </source>
</evidence>
<dbReference type="PANTHER" id="PTHR43077:SF5">
    <property type="entry name" value="PHAGE INFECTION PROTEIN"/>
    <property type="match status" value="1"/>
</dbReference>
<reference evidence="6 7" key="1">
    <citation type="submission" date="2013-08" db="EMBL/GenBank/DDBJ databases">
        <authorList>
            <person name="Weinstock G."/>
            <person name="Sodergren E."/>
            <person name="Wylie T."/>
            <person name="Fulton L."/>
            <person name="Fulton R."/>
            <person name="Fronick C."/>
            <person name="O'Laughlin M."/>
            <person name="Godfrey J."/>
            <person name="Miner T."/>
            <person name="Herter B."/>
            <person name="Appelbaum E."/>
            <person name="Cordes M."/>
            <person name="Lek S."/>
            <person name="Wollam A."/>
            <person name="Pepin K.H."/>
            <person name="Palsikar V.B."/>
            <person name="Mitreva M."/>
            <person name="Wilson R.K."/>
        </authorList>
    </citation>
    <scope>NUCLEOTIDE SEQUENCE [LARGE SCALE GENOMIC DNA]</scope>
    <source>
        <strain evidence="6 7">ATCC 700627</strain>
    </source>
</reference>
<evidence type="ECO:0000256" key="3">
    <source>
        <dbReference type="ARBA" id="ARBA00022989"/>
    </source>
</evidence>
<dbReference type="NCBIfam" id="TIGR03057">
    <property type="entry name" value="xxxLxxG_by_4"/>
    <property type="match status" value="2"/>
</dbReference>
<feature type="transmembrane region" description="Helical" evidence="5">
    <location>
        <begin position="877"/>
        <end position="897"/>
    </location>
</feature>
<evidence type="ECO:0000256" key="1">
    <source>
        <dbReference type="ARBA" id="ARBA00004141"/>
    </source>
</evidence>
<dbReference type="PANTHER" id="PTHR43077">
    <property type="entry name" value="TRANSPORT PERMEASE YVFS-RELATED"/>
    <property type="match status" value="1"/>
</dbReference>
<dbReference type="Gene3D" id="3.40.1710.10">
    <property type="entry name" value="abc type-2 transporter like domain"/>
    <property type="match status" value="1"/>
</dbReference>
<dbReference type="AlphaFoldDB" id="U2RSG0"/>
<dbReference type="NCBIfam" id="TIGR03062">
    <property type="entry name" value="pip_yhgE_Cterm"/>
    <property type="match status" value="1"/>
</dbReference>
<proteinExistence type="predicted"/>
<dbReference type="RefSeq" id="WP_021752871.1">
    <property type="nucleotide sequence ID" value="NZ_KI271826.1"/>
</dbReference>
<evidence type="ECO:0000256" key="4">
    <source>
        <dbReference type="ARBA" id="ARBA00023136"/>
    </source>
</evidence>
<dbReference type="NCBIfam" id="TIGR03061">
    <property type="entry name" value="pip_yhgE_Nterm"/>
    <property type="match status" value="1"/>
</dbReference>
<dbReference type="PATRIC" id="fig|1321820.3.peg.1289"/>
<keyword evidence="4 5" id="KW-0472">Membrane</keyword>
<dbReference type="InterPro" id="IPR017501">
    <property type="entry name" value="Phage_infect_YhgE_C"/>
</dbReference>
<dbReference type="Proteomes" id="UP000016637">
    <property type="component" value="Unassembled WGS sequence"/>
</dbReference>
<comment type="subcellular location">
    <subcellularLocation>
        <location evidence="1">Membrane</location>
        <topology evidence="1">Multi-pass membrane protein</topology>
    </subcellularLocation>
</comment>
<evidence type="ECO:0000256" key="2">
    <source>
        <dbReference type="ARBA" id="ARBA00022692"/>
    </source>
</evidence>
<dbReference type="Gene3D" id="1.10.287.950">
    <property type="entry name" value="Methyl-accepting chemotaxis protein"/>
    <property type="match status" value="1"/>
</dbReference>
<feature type="transmembrane region" description="Helical" evidence="5">
    <location>
        <begin position="848"/>
        <end position="870"/>
    </location>
</feature>